<accession>A0A6I4UM35</accession>
<comment type="caution">
    <text evidence="2">The sequence shown here is derived from an EMBL/GenBank/DDBJ whole genome shotgun (WGS) entry which is preliminary data.</text>
</comment>
<protein>
    <recommendedName>
        <fullName evidence="5">Helix-turn-helix domain-containing protein</fullName>
    </recommendedName>
</protein>
<dbReference type="EMBL" id="WTYB01000003">
    <property type="protein sequence ID" value="MXP39718.1"/>
    <property type="molecule type" value="Genomic_DNA"/>
</dbReference>
<dbReference type="Proteomes" id="UP000548685">
    <property type="component" value="Unassembled WGS sequence"/>
</dbReference>
<dbReference type="EMBL" id="JACICE010000003">
    <property type="protein sequence ID" value="MBB3776866.1"/>
    <property type="molecule type" value="Genomic_DNA"/>
</dbReference>
<dbReference type="OrthoDB" id="7595282at2"/>
<sequence length="381" mass="41836">MSEEQLAIVQTYIQEAFDPEDAANRLGCTPQDLKSMVARKLLQPAFCMTGRNHFTREELDAFVDEISSASLNDPSLDGTLIATFCGEAGISLAEATSRIIRDRSLVIVEHNSGLPLFDGLMVACAPDSTRRASVRPNAQVRDAITYAEAAARLGTKHEGIMGLVEASFIKTAKDSRNKDRICRESLDLFECRYVKAAAYAPILGCPPTTALKILRTKGVVPINDWKSAGQRFVDRDEVMRLTGLACPKVVASAEWQSIKVELDEHLVAQAVPATTRISSEPAIEVRATTGRWSLLIKRDQTRGQYSLISNFTHIRQRGRLRKVEEASIKPGEIWPGARVHDADGGGFVIVDDAIDADPRGLSANVLIGRVITRAYQLHQIL</sequence>
<evidence type="ECO:0000313" key="4">
    <source>
        <dbReference type="Proteomes" id="UP000548685"/>
    </source>
</evidence>
<reference evidence="1 4" key="2">
    <citation type="submission" date="2020-08" db="EMBL/GenBank/DDBJ databases">
        <title>Genomic Encyclopedia of Type Strains, Phase IV (KMG-IV): sequencing the most valuable type-strain genomes for metagenomic binning, comparative biology and taxonomic classification.</title>
        <authorList>
            <person name="Goeker M."/>
        </authorList>
    </citation>
    <scope>NUCLEOTIDE SEQUENCE [LARGE SCALE GENOMIC DNA]</scope>
    <source>
        <strain evidence="1 4">DSM 8510</strain>
    </source>
</reference>
<gene>
    <name evidence="1" type="ORF">FHS52_002858</name>
    <name evidence="2" type="ORF">GRI59_14005</name>
</gene>
<evidence type="ECO:0000313" key="3">
    <source>
        <dbReference type="Proteomes" id="UP000430021"/>
    </source>
</evidence>
<dbReference type="AlphaFoldDB" id="A0A6I4UM35"/>
<evidence type="ECO:0008006" key="5">
    <source>
        <dbReference type="Google" id="ProtNLM"/>
    </source>
</evidence>
<evidence type="ECO:0000313" key="1">
    <source>
        <dbReference type="EMBL" id="MBB3776866.1"/>
    </source>
</evidence>
<dbReference type="RefSeq" id="WP_160761860.1">
    <property type="nucleotide sequence ID" value="NZ_BAAADZ010000011.1"/>
</dbReference>
<reference evidence="2 3" key="1">
    <citation type="submission" date="2019-12" db="EMBL/GenBank/DDBJ databases">
        <title>Genomic-based taxomic classification of the family Erythrobacteraceae.</title>
        <authorList>
            <person name="Xu L."/>
        </authorList>
    </citation>
    <scope>NUCLEOTIDE SEQUENCE [LARGE SCALE GENOMIC DNA]</scope>
    <source>
        <strain evidence="2 3">JCM 10282</strain>
    </source>
</reference>
<evidence type="ECO:0000313" key="2">
    <source>
        <dbReference type="EMBL" id="MXP39718.1"/>
    </source>
</evidence>
<dbReference type="Proteomes" id="UP000430021">
    <property type="component" value="Unassembled WGS sequence"/>
</dbReference>
<keyword evidence="4" id="KW-1185">Reference proteome</keyword>
<name>A0A6I4UM35_9SPHN</name>
<proteinExistence type="predicted"/>
<organism evidence="2 3">
    <name type="scientific">Erythrobacter ramosus</name>
    <dbReference type="NCBI Taxonomy" id="35811"/>
    <lineage>
        <taxon>Bacteria</taxon>
        <taxon>Pseudomonadati</taxon>
        <taxon>Pseudomonadota</taxon>
        <taxon>Alphaproteobacteria</taxon>
        <taxon>Sphingomonadales</taxon>
        <taxon>Erythrobacteraceae</taxon>
        <taxon>Erythrobacter/Porphyrobacter group</taxon>
        <taxon>Erythrobacter</taxon>
    </lineage>
</organism>